<keyword evidence="1" id="KW-0472">Membrane</keyword>
<sequence length="106" mass="11527">MMHGHPVDRLVAGAIVGALVTTLLVLLLVWLDIPPEKHVSLAIRLAVPVVIAACALLIRPLLMKTVLRDRRDPMMLDEDLNQLLVGRTLGVVGGFFFGITLATQIL</sequence>
<accession>A0ABN7I5L3</accession>
<proteinExistence type="predicted"/>
<dbReference type="EMBL" id="CAJHCQ010000013">
    <property type="protein sequence ID" value="CAD6548716.1"/>
    <property type="molecule type" value="Genomic_DNA"/>
</dbReference>
<organism evidence="2 3">
    <name type="scientific">Paraburkholderia hiiakae</name>
    <dbReference type="NCBI Taxonomy" id="1081782"/>
    <lineage>
        <taxon>Bacteria</taxon>
        <taxon>Pseudomonadati</taxon>
        <taxon>Pseudomonadota</taxon>
        <taxon>Betaproteobacteria</taxon>
        <taxon>Burkholderiales</taxon>
        <taxon>Burkholderiaceae</taxon>
        <taxon>Paraburkholderia</taxon>
    </lineage>
</organism>
<evidence type="ECO:0000313" key="2">
    <source>
        <dbReference type="EMBL" id="CAD6548716.1"/>
    </source>
</evidence>
<reference evidence="2 3" key="1">
    <citation type="submission" date="2020-10" db="EMBL/GenBank/DDBJ databases">
        <authorList>
            <person name="Peeters C."/>
        </authorList>
    </citation>
    <scope>NUCLEOTIDE SEQUENCE [LARGE SCALE GENOMIC DNA]</scope>
    <source>
        <strain evidence="2 3">LMG 27952</strain>
    </source>
</reference>
<keyword evidence="3" id="KW-1185">Reference proteome</keyword>
<keyword evidence="1" id="KW-1133">Transmembrane helix</keyword>
<protein>
    <submittedName>
        <fullName evidence="2">Uncharacterized protein</fullName>
    </submittedName>
</protein>
<name>A0ABN7I5L3_9BURK</name>
<evidence type="ECO:0000313" key="3">
    <source>
        <dbReference type="Proteomes" id="UP000656319"/>
    </source>
</evidence>
<dbReference type="Proteomes" id="UP000656319">
    <property type="component" value="Unassembled WGS sequence"/>
</dbReference>
<comment type="caution">
    <text evidence="2">The sequence shown here is derived from an EMBL/GenBank/DDBJ whole genome shotgun (WGS) entry which is preliminary data.</text>
</comment>
<keyword evidence="1" id="KW-0812">Transmembrane</keyword>
<feature type="transmembrane region" description="Helical" evidence="1">
    <location>
        <begin position="12"/>
        <end position="31"/>
    </location>
</feature>
<feature type="transmembrane region" description="Helical" evidence="1">
    <location>
        <begin position="83"/>
        <end position="105"/>
    </location>
</feature>
<feature type="transmembrane region" description="Helical" evidence="1">
    <location>
        <begin position="43"/>
        <end position="62"/>
    </location>
</feature>
<gene>
    <name evidence="2" type="ORF">LMG27952_04774</name>
</gene>
<dbReference type="RefSeq" id="WP_236597004.1">
    <property type="nucleotide sequence ID" value="NZ_CAJHCQ010000013.1"/>
</dbReference>
<evidence type="ECO:0000256" key="1">
    <source>
        <dbReference type="SAM" id="Phobius"/>
    </source>
</evidence>